<dbReference type="HAMAP" id="MF_00033">
    <property type="entry name" value="MurG"/>
    <property type="match status" value="1"/>
</dbReference>
<comment type="caution">
    <text evidence="10">Lacks conserved residue(s) required for the propagation of feature annotation.</text>
</comment>
<keyword evidence="8 10" id="KW-0131">Cell cycle</keyword>
<dbReference type="InterPro" id="IPR007235">
    <property type="entry name" value="Glyco_trans_28_C"/>
</dbReference>
<feature type="binding site" evidence="10">
    <location>
        <position position="320"/>
    </location>
    <ligand>
        <name>UDP-N-acetyl-alpha-D-glucosamine</name>
        <dbReference type="ChEBI" id="CHEBI:57705"/>
    </ligand>
</feature>
<comment type="function">
    <text evidence="10">Cell wall formation. Catalyzes the transfer of a GlcNAc subunit on undecaprenyl-pyrophosphoryl-MurNAc-pentapeptide (lipid intermediate I) to form undecaprenyl-pyrophosphoryl-MurNAc-(pentapeptide)GlcNAc (lipid intermediate II).</text>
</comment>
<evidence type="ECO:0000256" key="6">
    <source>
        <dbReference type="ARBA" id="ARBA00022984"/>
    </source>
</evidence>
<dbReference type="EC" id="2.4.1.227" evidence="10"/>
<comment type="caution">
    <text evidence="14">The sequence shown here is derived from an EMBL/GenBank/DDBJ whole genome shotgun (WGS) entry which is preliminary data.</text>
</comment>
<dbReference type="GO" id="GO:0016757">
    <property type="term" value="F:glycosyltransferase activity"/>
    <property type="evidence" value="ECO:0007669"/>
    <property type="project" value="UniProtKB-KW"/>
</dbReference>
<feature type="binding site" evidence="10">
    <location>
        <begin position="45"/>
        <end position="47"/>
    </location>
    <ligand>
        <name>UDP-N-acetyl-alpha-D-glucosamine</name>
        <dbReference type="ChEBI" id="CHEBI:57705"/>
    </ligand>
</feature>
<evidence type="ECO:0000256" key="1">
    <source>
        <dbReference type="ARBA" id="ARBA00022475"/>
    </source>
</evidence>
<sequence length="399" mass="41530">MTSSPRDRRDAALPPRGAGQGLGRPGALPLSPSAAPVAVIMAGGTGGHIFPGIAVGEGLRAAGWTVHWMGAPTGMEAQLAPRHGFDMLWVRFGGLRGKGLLTKLLLPFNLLRAFWQALRGLRRVGADVVVSMGGYIAFPGGLMSAWAGAKLVVHEQNAVAGLANKVLARLADRSYTAFPDALPGAQWVGNPVRAEICALPSPEQRYAGRSGPLQVLVVGGSLGAQALNSLVPQALALLPAGERPQVRHQSGAKHLPTLQQAYLDVGVQADCVAFIDDMAAAYAQADLVICRAGASTVTEVACAGVAALFVPFPHAVDDHQTVNAKFLAGRDAALLIQQRDLSAQGLAELLQSLDRPRLLQLAQAARGLARPDAVQAVVAGCNALLAGRETSKQTGRQGR</sequence>
<evidence type="ECO:0000256" key="10">
    <source>
        <dbReference type="HAMAP-Rule" id="MF_00033"/>
    </source>
</evidence>
<feature type="binding site" evidence="10">
    <location>
        <position position="193"/>
    </location>
    <ligand>
        <name>UDP-N-acetyl-alpha-D-glucosamine</name>
        <dbReference type="ChEBI" id="CHEBI:57705"/>
    </ligand>
</feature>
<keyword evidence="7 10" id="KW-0472">Membrane</keyword>
<dbReference type="InterPro" id="IPR006009">
    <property type="entry name" value="GlcNAc_MurG"/>
</dbReference>
<evidence type="ECO:0000256" key="9">
    <source>
        <dbReference type="ARBA" id="ARBA00023316"/>
    </source>
</evidence>
<feature type="binding site" evidence="10">
    <location>
        <position position="275"/>
    </location>
    <ligand>
        <name>UDP-N-acetyl-alpha-D-glucosamine</name>
        <dbReference type="ChEBI" id="CHEBI:57705"/>
    </ligand>
</feature>
<evidence type="ECO:0000313" key="14">
    <source>
        <dbReference type="EMBL" id="CQR27481.1"/>
    </source>
</evidence>
<dbReference type="NCBIfam" id="TIGR01133">
    <property type="entry name" value="murG"/>
    <property type="match status" value="1"/>
</dbReference>
<dbReference type="PANTHER" id="PTHR21015:SF22">
    <property type="entry name" value="GLYCOSYLTRANSFERASE"/>
    <property type="match status" value="1"/>
</dbReference>
<name>A0ABM9T4V3_THIA3</name>
<evidence type="ECO:0000256" key="7">
    <source>
        <dbReference type="ARBA" id="ARBA00023136"/>
    </source>
</evidence>
<organism evidence="14 15">
    <name type="scientific">Thiomonas arsenitoxydans (strain DSM 22701 / CIP 110005 / 3As)</name>
    <dbReference type="NCBI Taxonomy" id="426114"/>
    <lineage>
        <taxon>Bacteria</taxon>
        <taxon>Pseudomonadati</taxon>
        <taxon>Pseudomonadota</taxon>
        <taxon>Betaproteobacteria</taxon>
        <taxon>Burkholderiales</taxon>
        <taxon>Thiomonas</taxon>
    </lineage>
</organism>
<evidence type="ECO:0000256" key="2">
    <source>
        <dbReference type="ARBA" id="ARBA00022618"/>
    </source>
</evidence>
<feature type="domain" description="Glycosyl transferase family 28 C-terminal" evidence="13">
    <location>
        <begin position="215"/>
        <end position="366"/>
    </location>
</feature>
<evidence type="ECO:0000259" key="12">
    <source>
        <dbReference type="Pfam" id="PF03033"/>
    </source>
</evidence>
<comment type="catalytic activity">
    <reaction evidence="10">
        <text>di-trans,octa-cis-undecaprenyl diphospho-N-acetyl-alpha-D-muramoyl-L-alanyl-D-glutamyl-meso-2,6-diaminopimeloyl-D-alanyl-D-alanine + UDP-N-acetyl-alpha-D-glucosamine = di-trans,octa-cis-undecaprenyl diphospho-[N-acetyl-alpha-D-glucosaminyl-(1-&gt;4)]-N-acetyl-alpha-D-muramoyl-L-alanyl-D-glutamyl-meso-2,6-diaminopimeloyl-D-alanyl-D-alanine + UDP + H(+)</text>
        <dbReference type="Rhea" id="RHEA:31227"/>
        <dbReference type="ChEBI" id="CHEBI:15378"/>
        <dbReference type="ChEBI" id="CHEBI:57705"/>
        <dbReference type="ChEBI" id="CHEBI:58223"/>
        <dbReference type="ChEBI" id="CHEBI:61387"/>
        <dbReference type="ChEBI" id="CHEBI:61388"/>
        <dbReference type="EC" id="2.4.1.227"/>
    </reaction>
</comment>
<comment type="similarity">
    <text evidence="10">Belongs to the glycosyltransferase 28 family. MurG subfamily.</text>
</comment>
<comment type="pathway">
    <text evidence="10">Cell wall biogenesis; peptidoglycan biosynthesis.</text>
</comment>
<accession>A0ABM9T4V3</accession>
<feature type="region of interest" description="Disordered" evidence="11">
    <location>
        <begin position="1"/>
        <end position="26"/>
    </location>
</feature>
<feature type="compositionally biased region" description="Basic and acidic residues" evidence="11">
    <location>
        <begin position="1"/>
        <end position="11"/>
    </location>
</feature>
<evidence type="ECO:0000256" key="3">
    <source>
        <dbReference type="ARBA" id="ARBA00022676"/>
    </source>
</evidence>
<evidence type="ECO:0000313" key="15">
    <source>
        <dbReference type="Proteomes" id="UP000078599"/>
    </source>
</evidence>
<keyword evidence="6 10" id="KW-0573">Peptidoglycan synthesis</keyword>
<gene>
    <name evidence="10 14" type="primary">murG</name>
    <name evidence="14" type="ORF">THICB1_110049</name>
</gene>
<dbReference type="Pfam" id="PF03033">
    <property type="entry name" value="Glyco_transf_28"/>
    <property type="match status" value="1"/>
</dbReference>
<keyword evidence="5 10" id="KW-0133">Cell shape</keyword>
<dbReference type="CDD" id="cd03785">
    <property type="entry name" value="GT28_MurG"/>
    <property type="match status" value="1"/>
</dbReference>
<feature type="binding site" evidence="10">
    <location>
        <position position="157"/>
    </location>
    <ligand>
        <name>UDP-N-acetyl-alpha-D-glucosamine</name>
        <dbReference type="ChEBI" id="CHEBI:57705"/>
    </ligand>
</feature>
<protein>
    <recommendedName>
        <fullName evidence="10">UDP-N-acetylglucosamine--N-acetylmuramyl-(pentapeptide) pyrophosphoryl-undecaprenol N-acetylglucosamine transferase</fullName>
        <ecNumber evidence="10">2.4.1.227</ecNumber>
    </recommendedName>
    <alternativeName>
        <fullName evidence="10">Undecaprenyl-PP-MurNAc-pentapeptide-UDPGlcNAc GlcNAc transferase</fullName>
    </alternativeName>
</protein>
<proteinExistence type="inferred from homology"/>
<evidence type="ECO:0000256" key="4">
    <source>
        <dbReference type="ARBA" id="ARBA00022679"/>
    </source>
</evidence>
<evidence type="ECO:0000256" key="8">
    <source>
        <dbReference type="ARBA" id="ARBA00023306"/>
    </source>
</evidence>
<dbReference type="SUPFAM" id="SSF53756">
    <property type="entry name" value="UDP-Glycosyltransferase/glycogen phosphorylase"/>
    <property type="match status" value="1"/>
</dbReference>
<feature type="binding site" evidence="10">
    <location>
        <position position="221"/>
    </location>
    <ligand>
        <name>UDP-N-acetyl-alpha-D-glucosamine</name>
        <dbReference type="ChEBI" id="CHEBI:57705"/>
    </ligand>
</feature>
<keyword evidence="10" id="KW-0997">Cell inner membrane</keyword>
<comment type="subcellular location">
    <subcellularLocation>
        <location evidence="10">Cell inner membrane</location>
        <topology evidence="10">Peripheral membrane protein</topology>
        <orientation evidence="10">Cytoplasmic side</orientation>
    </subcellularLocation>
</comment>
<keyword evidence="2 10" id="KW-0132">Cell division</keyword>
<dbReference type="InterPro" id="IPR004276">
    <property type="entry name" value="GlycoTrans_28_N"/>
</dbReference>
<dbReference type="Gene3D" id="3.40.50.2000">
    <property type="entry name" value="Glycogen Phosphorylase B"/>
    <property type="match status" value="2"/>
</dbReference>
<feature type="domain" description="Glycosyltransferase family 28 N-terminal" evidence="12">
    <location>
        <begin position="39"/>
        <end position="175"/>
    </location>
</feature>
<dbReference type="PANTHER" id="PTHR21015">
    <property type="entry name" value="UDP-N-ACETYLGLUCOSAMINE--N-ACETYLMURAMYL-(PENTAPEPTIDE) PYROPHOSPHORYL-UNDECAPRENOL N-ACETYLGLUCOSAMINE TRANSFERASE 1"/>
    <property type="match status" value="1"/>
</dbReference>
<evidence type="ECO:0000259" key="13">
    <source>
        <dbReference type="Pfam" id="PF04101"/>
    </source>
</evidence>
<keyword evidence="3 10" id="KW-0328">Glycosyltransferase</keyword>
<reference evidence="14 15" key="1">
    <citation type="submission" date="2015-03" db="EMBL/GenBank/DDBJ databases">
        <authorList>
            <person name="Regsiter A."/>
            <person name="william w."/>
        </authorList>
    </citation>
    <scope>NUCLEOTIDE SEQUENCE [LARGE SCALE GENOMIC DNA]</scope>
    <source>
        <strain evidence="14 15">CB1</strain>
    </source>
</reference>
<keyword evidence="4 10" id="KW-0808">Transferase</keyword>
<keyword evidence="1 10" id="KW-1003">Cell membrane</keyword>
<evidence type="ECO:0000256" key="5">
    <source>
        <dbReference type="ARBA" id="ARBA00022960"/>
    </source>
</evidence>
<keyword evidence="15" id="KW-1185">Reference proteome</keyword>
<dbReference type="Pfam" id="PF04101">
    <property type="entry name" value="Glyco_tran_28_C"/>
    <property type="match status" value="1"/>
</dbReference>
<dbReference type="EMBL" id="CTRI01000003">
    <property type="protein sequence ID" value="CQR27481.1"/>
    <property type="molecule type" value="Genomic_DNA"/>
</dbReference>
<keyword evidence="9 10" id="KW-0961">Cell wall biogenesis/degradation</keyword>
<evidence type="ECO:0000256" key="11">
    <source>
        <dbReference type="SAM" id="MobiDB-lite"/>
    </source>
</evidence>
<dbReference type="Proteomes" id="UP000078599">
    <property type="component" value="Unassembled WGS sequence"/>
</dbReference>